<reference evidence="1 2" key="1">
    <citation type="journal article" date="2017" name="BMC Biol.">
        <title>Genomic innovations, transcriptional plasticity and gene loss underlying the evolution and divergence of two highly polyphagous and invasive Helicoverpa pest species.</title>
        <authorList>
            <person name="Pearce S.L."/>
            <person name="Clarke D.F."/>
            <person name="East P.D."/>
            <person name="Elfekih S."/>
            <person name="Gordon K.H."/>
            <person name="Jermiin L.S."/>
            <person name="McGaughran A."/>
            <person name="Oakeshott J.G."/>
            <person name="Papanikolaou A."/>
            <person name="Perera O.P."/>
            <person name="Rane R.V."/>
            <person name="Richards S."/>
            <person name="Tay W.T."/>
            <person name="Walsh T.K."/>
            <person name="Anderson A."/>
            <person name="Anderson C.J."/>
            <person name="Asgari S."/>
            <person name="Board P.G."/>
            <person name="Bretschneider A."/>
            <person name="Campbell P.M."/>
            <person name="Chertemps T."/>
            <person name="Christeller J.T."/>
            <person name="Coppin C.W."/>
            <person name="Downes S.J."/>
            <person name="Duan G."/>
            <person name="Farnsworth C.A."/>
            <person name="Good R.T."/>
            <person name="Han L.B."/>
            <person name="Han Y.C."/>
            <person name="Hatje K."/>
            <person name="Horne I."/>
            <person name="Huang Y.P."/>
            <person name="Hughes D.S."/>
            <person name="Jacquin-Joly E."/>
            <person name="James W."/>
            <person name="Jhangiani S."/>
            <person name="Kollmar M."/>
            <person name="Kuwar S.S."/>
            <person name="Li S."/>
            <person name="Liu N.Y."/>
            <person name="Maibeche M.T."/>
            <person name="Miller J.R."/>
            <person name="Montagne N."/>
            <person name="Perry T."/>
            <person name="Qu J."/>
            <person name="Song S.V."/>
            <person name="Sutton G.G."/>
            <person name="Vogel H."/>
            <person name="Walenz B.P."/>
            <person name="Xu W."/>
            <person name="Zhang H.J."/>
            <person name="Zou Z."/>
            <person name="Batterham P."/>
            <person name="Edwards O.R."/>
            <person name="Feyereisen R."/>
            <person name="Gibbs R.A."/>
            <person name="Heckel D.G."/>
            <person name="McGrath A."/>
            <person name="Robin C."/>
            <person name="Scherer S.E."/>
            <person name="Worley K.C."/>
            <person name="Wu Y.D."/>
        </authorList>
    </citation>
    <scope>NUCLEOTIDE SEQUENCE [LARGE SCALE GENOMIC DNA]</scope>
    <source>
        <strain evidence="1">Harm_GR_Male_#8</strain>
        <tissue evidence="1">Whole organism</tissue>
    </source>
</reference>
<organism evidence="1 2">
    <name type="scientific">Helicoverpa armigera</name>
    <name type="common">Cotton bollworm</name>
    <name type="synonym">Heliothis armigera</name>
    <dbReference type="NCBI Taxonomy" id="29058"/>
    <lineage>
        <taxon>Eukaryota</taxon>
        <taxon>Metazoa</taxon>
        <taxon>Ecdysozoa</taxon>
        <taxon>Arthropoda</taxon>
        <taxon>Hexapoda</taxon>
        <taxon>Insecta</taxon>
        <taxon>Pterygota</taxon>
        <taxon>Neoptera</taxon>
        <taxon>Endopterygota</taxon>
        <taxon>Lepidoptera</taxon>
        <taxon>Glossata</taxon>
        <taxon>Ditrysia</taxon>
        <taxon>Noctuoidea</taxon>
        <taxon>Noctuidae</taxon>
        <taxon>Heliothinae</taxon>
        <taxon>Helicoverpa</taxon>
    </lineage>
</organism>
<evidence type="ECO:0000313" key="1">
    <source>
        <dbReference type="EMBL" id="PZC76279.1"/>
    </source>
</evidence>
<dbReference type="Proteomes" id="UP000249218">
    <property type="component" value="Unassembled WGS sequence"/>
</dbReference>
<dbReference type="InterPro" id="IPR036179">
    <property type="entry name" value="Ig-like_dom_sf"/>
</dbReference>
<dbReference type="InterPro" id="IPR013783">
    <property type="entry name" value="Ig-like_fold"/>
</dbReference>
<gene>
    <name evidence="1" type="primary">HaOG204834</name>
    <name evidence="1" type="ORF">B5X24_HaOG204834</name>
</gene>
<protein>
    <submittedName>
        <fullName evidence="1">Uncharacterized protein</fullName>
    </submittedName>
</protein>
<dbReference type="EMBL" id="KZ149963">
    <property type="protein sequence ID" value="PZC76279.1"/>
    <property type="molecule type" value="Genomic_DNA"/>
</dbReference>
<proteinExistence type="predicted"/>
<dbReference type="AlphaFoldDB" id="A0A2W1BMJ5"/>
<evidence type="ECO:0000313" key="2">
    <source>
        <dbReference type="Proteomes" id="UP000249218"/>
    </source>
</evidence>
<dbReference type="Gene3D" id="2.60.40.10">
    <property type="entry name" value="Immunoglobulins"/>
    <property type="match status" value="1"/>
</dbReference>
<name>A0A2W1BMJ5_HELAM</name>
<accession>A0A2W1BMJ5</accession>
<dbReference type="SUPFAM" id="SSF48726">
    <property type="entry name" value="Immunoglobulin"/>
    <property type="match status" value="1"/>
</dbReference>
<keyword evidence="2" id="KW-1185">Reference proteome</keyword>
<dbReference type="CDD" id="cd00096">
    <property type="entry name" value="Ig"/>
    <property type="match status" value="1"/>
</dbReference>
<sequence length="103" mass="12078">MRKVTISYSKNMTYAELVINDVKPEDEGVYRCEITYLQVGEDCNTVQITDFHTYSKFFWNIFSFLLSWENLSTWKQLVTIFENGMGNHLSININKAISETSEF</sequence>
<dbReference type="OrthoDB" id="6106100at2759"/>